<gene>
    <name evidence="2" type="ORF">SRO942_LOCUS48685</name>
</gene>
<accession>A0A8S2YZQ3</accession>
<evidence type="ECO:0000313" key="2">
    <source>
        <dbReference type="EMBL" id="CAF4596040.1"/>
    </source>
</evidence>
<evidence type="ECO:0000313" key="3">
    <source>
        <dbReference type="Proteomes" id="UP000681722"/>
    </source>
</evidence>
<sequence length="56" mass="6570">TDDRYEALKCEVQLMKKRLLRLEKVYATLKKNKQLEKKVLSAVSDPSSLDFTQKIK</sequence>
<comment type="caution">
    <text evidence="2">The sequence shown here is derived from an EMBL/GenBank/DDBJ whole genome shotgun (WGS) entry which is preliminary data.</text>
</comment>
<organism evidence="2 3">
    <name type="scientific">Didymodactylos carnosus</name>
    <dbReference type="NCBI Taxonomy" id="1234261"/>
    <lineage>
        <taxon>Eukaryota</taxon>
        <taxon>Metazoa</taxon>
        <taxon>Spiralia</taxon>
        <taxon>Gnathifera</taxon>
        <taxon>Rotifera</taxon>
        <taxon>Eurotatoria</taxon>
        <taxon>Bdelloidea</taxon>
        <taxon>Philodinida</taxon>
        <taxon>Philodinidae</taxon>
        <taxon>Didymodactylos</taxon>
    </lineage>
</organism>
<feature type="non-terminal residue" evidence="2">
    <location>
        <position position="1"/>
    </location>
</feature>
<proteinExistence type="predicted"/>
<evidence type="ECO:0000256" key="1">
    <source>
        <dbReference type="SAM" id="Coils"/>
    </source>
</evidence>
<keyword evidence="1" id="KW-0175">Coiled coil</keyword>
<name>A0A8S2YZQ3_9BILA</name>
<dbReference type="AlphaFoldDB" id="A0A8S2YZQ3"/>
<feature type="coiled-coil region" evidence="1">
    <location>
        <begin position="5"/>
        <end position="32"/>
    </location>
</feature>
<dbReference type="EMBL" id="CAJOBC010126240">
    <property type="protein sequence ID" value="CAF4596040.1"/>
    <property type="molecule type" value="Genomic_DNA"/>
</dbReference>
<dbReference type="Proteomes" id="UP000681722">
    <property type="component" value="Unassembled WGS sequence"/>
</dbReference>
<reference evidence="2" key="1">
    <citation type="submission" date="2021-02" db="EMBL/GenBank/DDBJ databases">
        <authorList>
            <person name="Nowell W R."/>
        </authorList>
    </citation>
    <scope>NUCLEOTIDE SEQUENCE</scope>
</reference>
<dbReference type="OrthoDB" id="10171540at2759"/>
<feature type="non-terminal residue" evidence="2">
    <location>
        <position position="56"/>
    </location>
</feature>
<protein>
    <submittedName>
        <fullName evidence="2">Uncharacterized protein</fullName>
    </submittedName>
</protein>